<dbReference type="NCBIfam" id="TIGR04323">
    <property type="entry name" value="SpoChoClust_1"/>
    <property type="match status" value="1"/>
</dbReference>
<reference evidence="1 2" key="1">
    <citation type="journal article" date="2005" name="DNA Res.">
        <title>Complete genome sequence of the facultative anaerobic magnetotactic bacterium Magnetospirillum sp. strain AMB-1.</title>
        <authorList>
            <person name="Matsunaga T."/>
            <person name="Okamura Y."/>
            <person name="Fukuda Y."/>
            <person name="Wahyudi A.T."/>
            <person name="Murase Y."/>
            <person name="Takeyama H."/>
        </authorList>
    </citation>
    <scope>NUCLEOTIDE SEQUENCE [LARGE SCALE GENOMIC DNA]</scope>
    <source>
        <strain evidence="2">ATCC 700264 / AMB-1</strain>
    </source>
</reference>
<dbReference type="AlphaFoldDB" id="Q2WBA2"/>
<dbReference type="KEGG" id="mag:amb0069"/>
<dbReference type="STRING" id="342108.amb0069"/>
<name>Q2WBA2_PARM1</name>
<sequence>MAYRGYIASRPVMGERTPQHVQNLVVRDYARRRGLTFALSATEYAMPGCYMILEQVLDEMPRLDGIICFSLFMLPHDVSRRAETWRRVRAAGGSLHFAVEGLAVQCDQEFDRVEDIWTARTVMKESEWQPSTVR</sequence>
<dbReference type="HOGENOM" id="CLU_1933990_0_0_5"/>
<dbReference type="RefSeq" id="WP_011382516.1">
    <property type="nucleotide sequence ID" value="NC_007626.1"/>
</dbReference>
<dbReference type="InterPro" id="IPR027610">
    <property type="entry name" value="SpoChClust_LIC12192"/>
</dbReference>
<dbReference type="OrthoDB" id="330165at2"/>
<dbReference type="EMBL" id="AP007255">
    <property type="protein sequence ID" value="BAE48873.1"/>
    <property type="molecule type" value="Genomic_DNA"/>
</dbReference>
<protein>
    <recommendedName>
        <fullName evidence="3">Sporadic carbohydrate cluster protein, LIC12192 family</fullName>
    </recommendedName>
</protein>
<evidence type="ECO:0000313" key="1">
    <source>
        <dbReference type="EMBL" id="BAE48873.1"/>
    </source>
</evidence>
<evidence type="ECO:0008006" key="3">
    <source>
        <dbReference type="Google" id="ProtNLM"/>
    </source>
</evidence>
<accession>Q2WBA2</accession>
<evidence type="ECO:0000313" key="2">
    <source>
        <dbReference type="Proteomes" id="UP000007058"/>
    </source>
</evidence>
<proteinExistence type="predicted"/>
<keyword evidence="2" id="KW-1185">Reference proteome</keyword>
<gene>
    <name evidence="1" type="ordered locus">amb0069</name>
</gene>
<organism evidence="1 2">
    <name type="scientific">Paramagnetospirillum magneticum (strain ATCC 700264 / AMB-1)</name>
    <name type="common">Magnetospirillum magneticum</name>
    <dbReference type="NCBI Taxonomy" id="342108"/>
    <lineage>
        <taxon>Bacteria</taxon>
        <taxon>Pseudomonadati</taxon>
        <taxon>Pseudomonadota</taxon>
        <taxon>Alphaproteobacteria</taxon>
        <taxon>Rhodospirillales</taxon>
        <taxon>Magnetospirillaceae</taxon>
        <taxon>Paramagnetospirillum</taxon>
    </lineage>
</organism>
<dbReference type="Proteomes" id="UP000007058">
    <property type="component" value="Chromosome"/>
</dbReference>